<dbReference type="AlphaFoldDB" id="A0A9Q8Q636"/>
<dbReference type="GeneID" id="72062106"/>
<dbReference type="KEGG" id="ptkz:JDV02_000139"/>
<protein>
    <recommendedName>
        <fullName evidence="9">Fringe-like glycosyltransferase domain-containing protein</fullName>
    </recommendedName>
</protein>
<dbReference type="PANTHER" id="PTHR10811">
    <property type="entry name" value="FRINGE-RELATED"/>
    <property type="match status" value="1"/>
</dbReference>
<evidence type="ECO:0000313" key="11">
    <source>
        <dbReference type="Proteomes" id="UP000829364"/>
    </source>
</evidence>
<comment type="subcellular location">
    <subcellularLocation>
        <location evidence="8">Endomembrane system</location>
        <topology evidence="8">Single-pass membrane protein</topology>
    </subcellularLocation>
    <subcellularLocation>
        <location evidence="1">Membrane</location>
        <topology evidence="1">Single-pass type II membrane protein</topology>
    </subcellularLocation>
</comment>
<evidence type="ECO:0000256" key="7">
    <source>
        <dbReference type="ARBA" id="ARBA00023136"/>
    </source>
</evidence>
<dbReference type="Proteomes" id="UP000829364">
    <property type="component" value="Chromosome 1"/>
</dbReference>
<evidence type="ECO:0000256" key="4">
    <source>
        <dbReference type="ARBA" id="ARBA00022692"/>
    </source>
</evidence>
<gene>
    <name evidence="10" type="ORF">JDV02_000139</name>
</gene>
<dbReference type="Gene3D" id="3.90.550.50">
    <property type="match status" value="1"/>
</dbReference>
<reference evidence="10" key="1">
    <citation type="submission" date="2021-11" db="EMBL/GenBank/DDBJ databases">
        <title>Purpureocillium_takamizusanense_genome.</title>
        <authorList>
            <person name="Nguyen N.-H."/>
        </authorList>
    </citation>
    <scope>NUCLEOTIDE SEQUENCE</scope>
    <source>
        <strain evidence="10">PT3</strain>
    </source>
</reference>
<keyword evidence="4" id="KW-0812">Transmembrane</keyword>
<feature type="domain" description="Fringe-like glycosyltransferase" evidence="9">
    <location>
        <begin position="234"/>
        <end position="344"/>
    </location>
</feature>
<dbReference type="RefSeq" id="XP_047836872.1">
    <property type="nucleotide sequence ID" value="XM_047980914.1"/>
</dbReference>
<keyword evidence="3" id="KW-0808">Transferase</keyword>
<keyword evidence="6" id="KW-1133">Transmembrane helix</keyword>
<dbReference type="InterPro" id="IPR003378">
    <property type="entry name" value="Fringe-like_glycosylTrfase"/>
</dbReference>
<dbReference type="EMBL" id="CP086354">
    <property type="protein sequence ID" value="UNI13391.1"/>
    <property type="molecule type" value="Genomic_DNA"/>
</dbReference>
<evidence type="ECO:0000256" key="5">
    <source>
        <dbReference type="ARBA" id="ARBA00022968"/>
    </source>
</evidence>
<accession>A0A9Q8Q636</accession>
<keyword evidence="7" id="KW-0472">Membrane</keyword>
<organism evidence="10 11">
    <name type="scientific">Purpureocillium takamizusanense</name>
    <dbReference type="NCBI Taxonomy" id="2060973"/>
    <lineage>
        <taxon>Eukaryota</taxon>
        <taxon>Fungi</taxon>
        <taxon>Dikarya</taxon>
        <taxon>Ascomycota</taxon>
        <taxon>Pezizomycotina</taxon>
        <taxon>Sordariomycetes</taxon>
        <taxon>Hypocreomycetidae</taxon>
        <taxon>Hypocreales</taxon>
        <taxon>Ophiocordycipitaceae</taxon>
        <taxon>Purpureocillium</taxon>
    </lineage>
</organism>
<evidence type="ECO:0000256" key="6">
    <source>
        <dbReference type="ARBA" id="ARBA00022989"/>
    </source>
</evidence>
<keyword evidence="2" id="KW-0328">Glycosyltransferase</keyword>
<keyword evidence="5" id="KW-0735">Signal-anchor</keyword>
<sequence length="511" mass="57177">MMRRRIRLTLVSISALLAFAIFGGMLQGRLSGSAGISDPTLRNGRLAAGTACAFDTSHFADIKQRYGIDDQFDYHARIVSFRRRQGLERKSMTVLPQALLSTNTVPIDITKQVNAGTVNGDCPKPIQVEVPVSGLASSVVASDFAFGVSTTFKRLNESRVDMIGDWQYWLTNGHGVSNGAKLFLILEEASDEELRDARTILRDAGIEAQVDRSNEPHMPVRYINLVPHLYRQEDSRHRKWLVLCDDDTFFPSMHSLIRSLGAFDHSKDLYIGTLSEDVGAVERHGSQAFGGAGVFLSLPMAKKITDSISVCASPQKVEEAGWQGDKLLRNCIYENSNARLVVLPGLWQLDFRGDAAGFYEWGHKPLSLHHYRGGGWHEARPLQFSKIAYTCGEDCILQRFQTSDDFIISGHSIAYYPAGITFETSQVERTFEALWEKGWNFDFVFGPQRPPLKKGGEKISWTIQGSEIQPDGSVLQTYLRNKDDTRWEGVGHRQMGDRDSVIELIWVPSPT</sequence>
<dbReference type="GO" id="GO:0016020">
    <property type="term" value="C:membrane"/>
    <property type="evidence" value="ECO:0007669"/>
    <property type="project" value="UniProtKB-SubCell"/>
</dbReference>
<evidence type="ECO:0000313" key="10">
    <source>
        <dbReference type="EMBL" id="UNI13391.1"/>
    </source>
</evidence>
<proteinExistence type="predicted"/>
<dbReference type="Pfam" id="PF02434">
    <property type="entry name" value="Fringe"/>
    <property type="match status" value="1"/>
</dbReference>
<keyword evidence="11" id="KW-1185">Reference proteome</keyword>
<dbReference type="OrthoDB" id="414175at2759"/>
<evidence type="ECO:0000256" key="8">
    <source>
        <dbReference type="ARBA" id="ARBA00037847"/>
    </source>
</evidence>
<dbReference type="GO" id="GO:0016757">
    <property type="term" value="F:glycosyltransferase activity"/>
    <property type="evidence" value="ECO:0007669"/>
    <property type="project" value="UniProtKB-KW"/>
</dbReference>
<evidence type="ECO:0000256" key="2">
    <source>
        <dbReference type="ARBA" id="ARBA00022676"/>
    </source>
</evidence>
<evidence type="ECO:0000256" key="1">
    <source>
        <dbReference type="ARBA" id="ARBA00004606"/>
    </source>
</evidence>
<evidence type="ECO:0000256" key="3">
    <source>
        <dbReference type="ARBA" id="ARBA00022679"/>
    </source>
</evidence>
<evidence type="ECO:0000259" key="9">
    <source>
        <dbReference type="Pfam" id="PF02434"/>
    </source>
</evidence>
<name>A0A9Q8Q636_9HYPO</name>
<dbReference type="GO" id="GO:0012505">
    <property type="term" value="C:endomembrane system"/>
    <property type="evidence" value="ECO:0007669"/>
    <property type="project" value="UniProtKB-SubCell"/>
</dbReference>